<accession>A0A6J1T2Z9</accession>
<dbReference type="PANTHER" id="PTHR11567:SF25">
    <property type="entry name" value="PROTEIN FRA10AC1"/>
    <property type="match status" value="1"/>
</dbReference>
<feature type="compositionally biased region" description="Basic residues" evidence="1">
    <location>
        <begin position="188"/>
        <end position="207"/>
    </location>
</feature>
<proteinExistence type="predicted"/>
<dbReference type="RefSeq" id="XP_026286000.1">
    <property type="nucleotide sequence ID" value="XM_026430215.2"/>
</dbReference>
<dbReference type="Pfam" id="PF09725">
    <property type="entry name" value="Fra10Ac1"/>
    <property type="match status" value="1"/>
</dbReference>
<feature type="region of interest" description="Disordered" evidence="1">
    <location>
        <begin position="188"/>
        <end position="272"/>
    </location>
</feature>
<sequence>MESVFKAMETTEPSRHSLQLMQPNSAAITSPSARLLFSTMAPYELHKRLINDYYLCRKGATSLLQRDTSRDKTDYDVLRDNHRFLWDEADHPDTWEAQLAKKYHDKLFKEYCICDLTMFKSNKVAMRWRTEPELISGRGQFTCGEKHCSNRDGLKTWEINFAYQEQGEKKNALVKLRLCPECSSKLNHGSKKREVKRIQKKKTGKRKQQTEKRKGKDERQQPTSSTKTSDDSESTEEKTESEMSRIWKETGRPDEEKAREEEFEEYLEDLFL</sequence>
<dbReference type="GeneID" id="113211744"/>
<dbReference type="InterPro" id="IPR050645">
    <property type="entry name" value="Histidine_acid_phosphatase"/>
</dbReference>
<dbReference type="PANTHER" id="PTHR11567">
    <property type="entry name" value="ACID PHOSPHATASE-RELATED"/>
    <property type="match status" value="1"/>
</dbReference>
<dbReference type="GO" id="GO:0016791">
    <property type="term" value="F:phosphatase activity"/>
    <property type="evidence" value="ECO:0007669"/>
    <property type="project" value="TreeGrafter"/>
</dbReference>
<evidence type="ECO:0000313" key="2">
    <source>
        <dbReference type="Proteomes" id="UP000504606"/>
    </source>
</evidence>
<evidence type="ECO:0000313" key="3">
    <source>
        <dbReference type="RefSeq" id="XP_026286000.1"/>
    </source>
</evidence>
<feature type="compositionally biased region" description="Basic and acidic residues" evidence="1">
    <location>
        <begin position="208"/>
        <end position="220"/>
    </location>
</feature>
<name>A0A6J1T2Z9_FRAOC</name>
<dbReference type="AlphaFoldDB" id="A0A6J1T2Z9"/>
<keyword evidence="2" id="KW-1185">Reference proteome</keyword>
<organism evidence="2 3">
    <name type="scientific">Frankliniella occidentalis</name>
    <name type="common">Western flower thrips</name>
    <name type="synonym">Euthrips occidentalis</name>
    <dbReference type="NCBI Taxonomy" id="133901"/>
    <lineage>
        <taxon>Eukaryota</taxon>
        <taxon>Metazoa</taxon>
        <taxon>Ecdysozoa</taxon>
        <taxon>Arthropoda</taxon>
        <taxon>Hexapoda</taxon>
        <taxon>Insecta</taxon>
        <taxon>Pterygota</taxon>
        <taxon>Neoptera</taxon>
        <taxon>Paraneoptera</taxon>
        <taxon>Thysanoptera</taxon>
        <taxon>Terebrantia</taxon>
        <taxon>Thripoidea</taxon>
        <taxon>Thripidae</taxon>
        <taxon>Frankliniella</taxon>
    </lineage>
</organism>
<dbReference type="OrthoDB" id="197967at2759"/>
<dbReference type="Proteomes" id="UP000504606">
    <property type="component" value="Unplaced"/>
</dbReference>
<protein>
    <submittedName>
        <fullName evidence="3">Protein FRA10AC1</fullName>
    </submittedName>
</protein>
<reference evidence="3" key="1">
    <citation type="submission" date="2025-08" db="UniProtKB">
        <authorList>
            <consortium name="RefSeq"/>
        </authorList>
    </citation>
    <scope>IDENTIFICATION</scope>
    <source>
        <tissue evidence="3">Whole organism</tissue>
    </source>
</reference>
<feature type="compositionally biased region" description="Basic and acidic residues" evidence="1">
    <location>
        <begin position="235"/>
        <end position="260"/>
    </location>
</feature>
<evidence type="ECO:0000256" key="1">
    <source>
        <dbReference type="SAM" id="MobiDB-lite"/>
    </source>
</evidence>
<feature type="compositionally biased region" description="Acidic residues" evidence="1">
    <location>
        <begin position="261"/>
        <end position="272"/>
    </location>
</feature>
<dbReference type="KEGG" id="foc:113211744"/>
<gene>
    <name evidence="3" type="primary">LOC113211744</name>
</gene>
<dbReference type="InterPro" id="IPR019129">
    <property type="entry name" value="Folate-sensitive_fs_Fra10Ac1"/>
</dbReference>